<organism evidence="1 2">
    <name type="scientific">Hyaloscypha variabilis (strain UAMH 11265 / GT02V1 / F)</name>
    <name type="common">Meliniomyces variabilis</name>
    <dbReference type="NCBI Taxonomy" id="1149755"/>
    <lineage>
        <taxon>Eukaryota</taxon>
        <taxon>Fungi</taxon>
        <taxon>Dikarya</taxon>
        <taxon>Ascomycota</taxon>
        <taxon>Pezizomycotina</taxon>
        <taxon>Leotiomycetes</taxon>
        <taxon>Helotiales</taxon>
        <taxon>Hyaloscyphaceae</taxon>
        <taxon>Hyaloscypha</taxon>
        <taxon>Hyaloscypha variabilis</taxon>
    </lineage>
</organism>
<evidence type="ECO:0000313" key="1">
    <source>
        <dbReference type="EMBL" id="PMD44235.1"/>
    </source>
</evidence>
<dbReference type="OrthoDB" id="3507865at2759"/>
<dbReference type="Proteomes" id="UP000235786">
    <property type="component" value="Unassembled WGS sequence"/>
</dbReference>
<dbReference type="AlphaFoldDB" id="A0A2J6S0G3"/>
<reference evidence="1 2" key="1">
    <citation type="submission" date="2016-04" db="EMBL/GenBank/DDBJ databases">
        <title>A degradative enzymes factory behind the ericoid mycorrhizal symbiosis.</title>
        <authorList>
            <consortium name="DOE Joint Genome Institute"/>
            <person name="Martino E."/>
            <person name="Morin E."/>
            <person name="Grelet G."/>
            <person name="Kuo A."/>
            <person name="Kohler A."/>
            <person name="Daghino S."/>
            <person name="Barry K."/>
            <person name="Choi C."/>
            <person name="Cichocki N."/>
            <person name="Clum A."/>
            <person name="Copeland A."/>
            <person name="Hainaut M."/>
            <person name="Haridas S."/>
            <person name="Labutti K."/>
            <person name="Lindquist E."/>
            <person name="Lipzen A."/>
            <person name="Khouja H.-R."/>
            <person name="Murat C."/>
            <person name="Ohm R."/>
            <person name="Olson A."/>
            <person name="Spatafora J."/>
            <person name="Veneault-Fourrey C."/>
            <person name="Henrissat B."/>
            <person name="Grigoriev I."/>
            <person name="Martin F."/>
            <person name="Perotto S."/>
        </authorList>
    </citation>
    <scope>NUCLEOTIDE SEQUENCE [LARGE SCALE GENOMIC DNA]</scope>
    <source>
        <strain evidence="1 2">F</strain>
    </source>
</reference>
<name>A0A2J6S0G3_HYAVF</name>
<accession>A0A2J6S0G3</accession>
<proteinExistence type="predicted"/>
<dbReference type="EMBL" id="KZ613941">
    <property type="protein sequence ID" value="PMD44235.1"/>
    <property type="molecule type" value="Genomic_DNA"/>
</dbReference>
<evidence type="ECO:0000313" key="2">
    <source>
        <dbReference type="Proteomes" id="UP000235786"/>
    </source>
</evidence>
<protein>
    <submittedName>
        <fullName evidence="1">Uncharacterized protein</fullName>
    </submittedName>
</protein>
<keyword evidence="2" id="KW-1185">Reference proteome</keyword>
<sequence length="210" mass="24696">MGHLYQDPASQICFGLTSSYFYWQVFHEMADRKYGDGGTKYLHPNDLRLQVSSCGQYSLFGLWEYGFLLDAWDIDWHPCLKELLCEEHWLWGDLKYCEGCAKYKPKGAFGEFSKQQEMLKAVEDRQFLEAADFWWLENICKRCTAKELFRYMGEREEVLEQGGNAWEERESFGLKRLAADDKTQEGIWEECETGGDIYETWESIFSKLGI</sequence>
<gene>
    <name evidence="1" type="ORF">L207DRAFT_508989</name>
</gene>